<dbReference type="Pfam" id="PF06276">
    <property type="entry name" value="FhuF"/>
    <property type="match status" value="1"/>
</dbReference>
<dbReference type="PANTHER" id="PTHR34384">
    <property type="entry name" value="L-2,3-DIAMINOPROPANOATE--CITRATE LIGASE"/>
    <property type="match status" value="1"/>
</dbReference>
<dbReference type="InterPro" id="IPR019432">
    <property type="entry name" value="Acyltransferase_MbtK/IucB-like"/>
</dbReference>
<dbReference type="InterPro" id="IPR037455">
    <property type="entry name" value="LucA/IucC-like"/>
</dbReference>
<evidence type="ECO:0000259" key="3">
    <source>
        <dbReference type="SMART" id="SM01006"/>
    </source>
</evidence>
<comment type="caution">
    <text evidence="4">The sequence shown here is derived from an EMBL/GenBank/DDBJ whole genome shotgun (WGS) entry which is preliminary data.</text>
</comment>
<dbReference type="Pfam" id="PF13523">
    <property type="entry name" value="Acetyltransf_8"/>
    <property type="match status" value="1"/>
</dbReference>
<keyword evidence="4" id="KW-0808">Transferase</keyword>
<dbReference type="GO" id="GO:0016746">
    <property type="term" value="F:acyltransferase activity"/>
    <property type="evidence" value="ECO:0007669"/>
    <property type="project" value="UniProtKB-KW"/>
</dbReference>
<dbReference type="PANTHER" id="PTHR34384:SF5">
    <property type="entry name" value="L-2,3-DIAMINOPROPANOATE--CITRATE LIGASE"/>
    <property type="match status" value="1"/>
</dbReference>
<organism evidence="4 5">
    <name type="scientific">Agarivorans aestuarii</name>
    <dbReference type="NCBI Taxonomy" id="1563703"/>
    <lineage>
        <taxon>Bacteria</taxon>
        <taxon>Pseudomonadati</taxon>
        <taxon>Pseudomonadota</taxon>
        <taxon>Gammaproteobacteria</taxon>
        <taxon>Alteromonadales</taxon>
        <taxon>Alteromonadaceae</taxon>
        <taxon>Agarivorans</taxon>
    </lineage>
</organism>
<dbReference type="Proteomes" id="UP001310248">
    <property type="component" value="Unassembled WGS sequence"/>
</dbReference>
<evidence type="ECO:0000313" key="4">
    <source>
        <dbReference type="EMBL" id="MEE1673516.1"/>
    </source>
</evidence>
<dbReference type="SMART" id="SM01006">
    <property type="entry name" value="AlcB"/>
    <property type="match status" value="1"/>
</dbReference>
<dbReference type="InterPro" id="IPR016181">
    <property type="entry name" value="Acyl_CoA_acyltransferase"/>
</dbReference>
<keyword evidence="4" id="KW-0012">Acyltransferase</keyword>
<reference evidence="5" key="1">
    <citation type="submission" date="2023-07" db="EMBL/GenBank/DDBJ databases">
        <title>Draft genome sequence of Agarivorans aestuarii strain ZMCS4, a CAZymes producing bacteria isolated from the marine brown algae Clodostephus spongiosus.</title>
        <authorList>
            <person name="Lorente B."/>
            <person name="Cabral C."/>
            <person name="Frias J."/>
            <person name="Faria J."/>
            <person name="Toubarro D."/>
        </authorList>
    </citation>
    <scope>NUCLEOTIDE SEQUENCE [LARGE SCALE GENOMIC DNA]</scope>
    <source>
        <strain evidence="5">ZMCS4</strain>
    </source>
</reference>
<dbReference type="SUPFAM" id="SSF55729">
    <property type="entry name" value="Acyl-CoA N-acyltransferases (Nat)"/>
    <property type="match status" value="1"/>
</dbReference>
<dbReference type="Gene3D" id="3.40.630.30">
    <property type="match status" value="1"/>
</dbReference>
<dbReference type="InterPro" id="IPR007310">
    <property type="entry name" value="Aerobactin_biosyn_IucA/IucC_N"/>
</dbReference>
<dbReference type="Pfam" id="PF04183">
    <property type="entry name" value="IucA_IucC"/>
    <property type="match status" value="1"/>
</dbReference>
<gene>
    <name evidence="4" type="ORF">SNR37_002940</name>
</gene>
<evidence type="ECO:0000256" key="1">
    <source>
        <dbReference type="ARBA" id="ARBA00004924"/>
    </source>
</evidence>
<protein>
    <submittedName>
        <fullName evidence="4">GNAT family N-acetyltransferase</fullName>
        <ecNumber evidence="4">2.3.1.-</ecNumber>
    </submittedName>
</protein>
<dbReference type="RefSeq" id="WP_329774804.1">
    <property type="nucleotide sequence ID" value="NZ_JAYDYW010000005.1"/>
</dbReference>
<dbReference type="EMBL" id="JAYDYW010000005">
    <property type="protein sequence ID" value="MEE1673516.1"/>
    <property type="molecule type" value="Genomic_DNA"/>
</dbReference>
<accession>A0ABU7G2G6</accession>
<dbReference type="InterPro" id="IPR022770">
    <property type="entry name" value="IucA/IucC-like_C"/>
</dbReference>
<dbReference type="EC" id="2.3.1.-" evidence="4"/>
<name>A0ABU7G2G6_9ALTE</name>
<comment type="similarity">
    <text evidence="2">Belongs to the IucA/IucC family.</text>
</comment>
<dbReference type="Gene3D" id="1.10.510.40">
    <property type="match status" value="1"/>
</dbReference>
<reference evidence="4 5" key="2">
    <citation type="submission" date="2023-12" db="EMBL/GenBank/DDBJ databases">
        <authorList>
            <consortium name="Cladostephus spongiosus"/>
            <person name="Lorente B."/>
            <person name="Cabral C."/>
            <person name="Frias J."/>
            <person name="Faria J."/>
            <person name="Toubarro D."/>
        </authorList>
    </citation>
    <scope>NUCLEOTIDE SEQUENCE [LARGE SCALE GENOMIC DNA]</scope>
    <source>
        <strain evidence="4 5">ZMCS4</strain>
    </source>
</reference>
<evidence type="ECO:0000313" key="5">
    <source>
        <dbReference type="Proteomes" id="UP001310248"/>
    </source>
</evidence>
<keyword evidence="5" id="KW-1185">Reference proteome</keyword>
<sequence>MNTHKLCQQAFFNSLLAETANKHLEGESVFLPLSTQASLELKLSYVSPSWRHHYSGEIVLHEQQQQTSVSFQQAAQHVVNALYPELSEDKKALFLQRVQDSNHYIARAEQALSERSSLNLDQFITSEQSLTGGHSMHPAGKSCEPLSELEQQQYLPEFAGQFSIEWFAVHSSHLAGESEVGELSDKLKQLYSNSVKISDKPSDIQFIDKQWVPFPMHPLQAKAWRESQQALSLNEVVKDLALSSPGWTATSSSRAIYHPQQAWMLKVSLPVKLTNSLRLLSSKEAKRGIQFSQLLNSEKGAELRQRIATSYFIEEPLWASIIDIDGETLDLPLISFRENPFHKSNQERSQLNAANLYCLASVNQIVAEQSESKIVSWIKHYAQQQQLCFEHAARQWMSAFWDKVIKPLCIARADYGFVLLAHQQNILLRVENNLPTGSAFRDCQGIGLTSQALSLFKQELGETAPEYFMEAEQVNPYHAYYLIGNTLLNTIAAIGAGGLISETKLWDLYRDKISELSARNPQDQSFYQYLLNSPSLHWKRNFYCFLADHNEATLAVPSQIYCSIANPLKQSKPQVLSFKTLAGGRTLCFADEQISNNAIKFEVREHGESLSRGLIEKIGDWCQLSFEEDHAELNAKHKTDDLLWWSAAEHGFFQLKVEALQSDYYPTTAKGLVAESPYKALSLAQFLQTAPLWREPQATETEQALVEASNGISHPSRPIKPIGQVFTRYFYHLKRQVTFRVIDKQRDIGCFNRWHNHPLISPVWELEGDLQSHVDYLSKMEKDPHQYAVIGEFDGVPFGYFEVYWTPEDRLGPHYQCQDYDRGVHILVGNFSFRGGVYFDTWGSAILQYCFLDEAKTQRVMGEPRADNHRVVSITERLGLEKQFEFDFPHKRAALLQCDRQRFFTQYAI</sequence>
<comment type="pathway">
    <text evidence="1">Siderophore biosynthesis.</text>
</comment>
<feature type="domain" description="Acyltransferase MbtK/IucB-like conserved" evidence="3">
    <location>
        <begin position="740"/>
        <end position="787"/>
    </location>
</feature>
<proteinExistence type="inferred from homology"/>
<evidence type="ECO:0000256" key="2">
    <source>
        <dbReference type="ARBA" id="ARBA00007832"/>
    </source>
</evidence>